<dbReference type="EMBL" id="BARV01000711">
    <property type="protein sequence ID" value="GAI01529.1"/>
    <property type="molecule type" value="Genomic_DNA"/>
</dbReference>
<organism evidence="2">
    <name type="scientific">marine sediment metagenome</name>
    <dbReference type="NCBI Taxonomy" id="412755"/>
    <lineage>
        <taxon>unclassified sequences</taxon>
        <taxon>metagenomes</taxon>
        <taxon>ecological metagenomes</taxon>
    </lineage>
</organism>
<sequence length="149" mass="16833">MKKGFGFWVLISIAIILAIMFLLGQTLSLFNYELTVAWGLQESSEEVGDVGVAFLKGYAFGDTIFYIPLLVLGIIGLIKRRKWGLYSMFGALAISVYWPATIPYAIFIERTAITLTPDKYISFSILLPLIMVYGLLGMLYLSRHKKEYN</sequence>
<keyword evidence="1" id="KW-0472">Membrane</keyword>
<dbReference type="AlphaFoldDB" id="X1M5A2"/>
<feature type="transmembrane region" description="Helical" evidence="1">
    <location>
        <begin position="120"/>
        <end position="141"/>
    </location>
</feature>
<name>X1M5A2_9ZZZZ</name>
<feature type="transmembrane region" description="Helical" evidence="1">
    <location>
        <begin position="85"/>
        <end position="108"/>
    </location>
</feature>
<evidence type="ECO:0000256" key="1">
    <source>
        <dbReference type="SAM" id="Phobius"/>
    </source>
</evidence>
<accession>X1M5A2</accession>
<feature type="transmembrane region" description="Helical" evidence="1">
    <location>
        <begin position="7"/>
        <end position="30"/>
    </location>
</feature>
<protein>
    <submittedName>
        <fullName evidence="2">Uncharacterized protein</fullName>
    </submittedName>
</protein>
<keyword evidence="1" id="KW-1133">Transmembrane helix</keyword>
<reference evidence="2" key="1">
    <citation type="journal article" date="2014" name="Front. Microbiol.">
        <title>High frequency of phylogenetically diverse reductive dehalogenase-homologous genes in deep subseafloor sedimentary metagenomes.</title>
        <authorList>
            <person name="Kawai M."/>
            <person name="Futagami T."/>
            <person name="Toyoda A."/>
            <person name="Takaki Y."/>
            <person name="Nishi S."/>
            <person name="Hori S."/>
            <person name="Arai W."/>
            <person name="Tsubouchi T."/>
            <person name="Morono Y."/>
            <person name="Uchiyama I."/>
            <person name="Ito T."/>
            <person name="Fujiyama A."/>
            <person name="Inagaki F."/>
            <person name="Takami H."/>
        </authorList>
    </citation>
    <scope>NUCLEOTIDE SEQUENCE</scope>
    <source>
        <strain evidence="2">Expedition CK06-06</strain>
    </source>
</reference>
<comment type="caution">
    <text evidence="2">The sequence shown here is derived from an EMBL/GenBank/DDBJ whole genome shotgun (WGS) entry which is preliminary data.</text>
</comment>
<evidence type="ECO:0000313" key="2">
    <source>
        <dbReference type="EMBL" id="GAI01529.1"/>
    </source>
</evidence>
<keyword evidence="1" id="KW-0812">Transmembrane</keyword>
<proteinExistence type="predicted"/>
<feature type="transmembrane region" description="Helical" evidence="1">
    <location>
        <begin position="58"/>
        <end position="78"/>
    </location>
</feature>
<gene>
    <name evidence="2" type="ORF">S06H3_02435</name>
</gene>